<feature type="transmembrane region" description="Helical" evidence="6">
    <location>
        <begin position="264"/>
        <end position="286"/>
    </location>
</feature>
<dbReference type="InterPro" id="IPR043128">
    <property type="entry name" value="Rev_trsase/Diguanyl_cyclase"/>
</dbReference>
<dbReference type="Gene3D" id="3.20.20.450">
    <property type="entry name" value="EAL domain"/>
    <property type="match status" value="1"/>
</dbReference>
<evidence type="ECO:0000259" key="8">
    <source>
        <dbReference type="PROSITE" id="PS50887"/>
    </source>
</evidence>
<proteinExistence type="predicted"/>
<dbReference type="CDD" id="cd01949">
    <property type="entry name" value="GGDEF"/>
    <property type="match status" value="1"/>
</dbReference>
<dbReference type="CDD" id="cd01948">
    <property type="entry name" value="EAL"/>
    <property type="match status" value="1"/>
</dbReference>
<keyword evidence="6" id="KW-1133">Transmembrane helix</keyword>
<sequence length="759" mass="84261">MDNPTLRTLAVLCLLCLALAGGPVWGQAPERSLRVGVYANPPLVSVDRDGSVEGFTVDVLEAIARAEGWHLEYVEASWGELMTSLQAGEIDLLTAIAHTAERARTLSYTREPIFTNWGVVYRHRQGDISSVLDLAGRRIGMLAGDTHAQVMEDMLAEFGVETQVVHGPDYRALLDMTARREVDAAVVNRLVGRVHASPDLVATHIIFNPVEIHYATGREDVLPVLRTIDAHLARLKSDGDSAYHEAVRRWIDATVETPAALPVWLAWALVTAVGMLLLFAVLSVLLRHQVRRRTQELLNKSRALETEIQEHRLAQERLNELAYSDPLTRLPNRALFHDRLQQAMEYAKRHDTLIALLFIDLDDFKRVNDSLGHATGDRLLQAIAQRFEGRLRKTDTLARLGGDEFTVILTDIASPQDTVVLVRSLLESLREPFDLGGQSIRMGASIGITVYPTDDSRETDLLKDAETAMYQAKARGKHTFAFYAPELTRRVSERLVMENELRAALTNDELVVHYQPVVSLSDGQVHSVEALVRWNHPERGMIPPDQFIPVAEESGLITGLGDWVTERACTQISAWDARGLPALAVAINLSAVQFRRDGLVSRLAGSLRSHGLAAHRLHIEITESLLMQKHGHVEETLRTLDAMGMVLAIDDFGTGYSSLSYLRHFPIHVLKVDRSFVNDMVHSPDSRALVEAIVAMAHALRLRVVAEGVETEEQLTALRAMGCDCVQGYLLARPMPPGELADWLEQHLNAHGTKTTGRA</sequence>
<dbReference type="FunFam" id="3.30.70.270:FF:000001">
    <property type="entry name" value="Diguanylate cyclase domain protein"/>
    <property type="match status" value="1"/>
</dbReference>
<dbReference type="PROSITE" id="PS50883">
    <property type="entry name" value="EAL"/>
    <property type="match status" value="1"/>
</dbReference>
<comment type="cofactor">
    <cofactor evidence="1">
        <name>Mg(2+)</name>
        <dbReference type="ChEBI" id="CHEBI:18420"/>
    </cofactor>
</comment>
<dbReference type="Gene3D" id="3.40.190.10">
    <property type="entry name" value="Periplasmic binding protein-like II"/>
    <property type="match status" value="2"/>
</dbReference>
<protein>
    <recommendedName>
        <fullName evidence="2">cyclic-guanylate-specific phosphodiesterase</fullName>
        <ecNumber evidence="2">3.1.4.52</ecNumber>
    </recommendedName>
</protein>
<dbReference type="InterPro" id="IPR052155">
    <property type="entry name" value="Biofilm_reg_signaling"/>
</dbReference>
<keyword evidence="3" id="KW-0973">c-di-GMP</keyword>
<organism evidence="9 10">
    <name type="scientific">Thioalkalivibrio denitrificans</name>
    <dbReference type="NCBI Taxonomy" id="108003"/>
    <lineage>
        <taxon>Bacteria</taxon>
        <taxon>Pseudomonadati</taxon>
        <taxon>Pseudomonadota</taxon>
        <taxon>Gammaproteobacteria</taxon>
        <taxon>Chromatiales</taxon>
        <taxon>Ectothiorhodospiraceae</taxon>
        <taxon>Thioalkalivibrio</taxon>
    </lineage>
</organism>
<accession>A0A1V3NKD4</accession>
<dbReference type="FunFam" id="3.20.20.450:FF:000001">
    <property type="entry name" value="Cyclic di-GMP phosphodiesterase yahA"/>
    <property type="match status" value="1"/>
</dbReference>
<evidence type="ECO:0000259" key="7">
    <source>
        <dbReference type="PROSITE" id="PS50883"/>
    </source>
</evidence>
<dbReference type="PROSITE" id="PS50887">
    <property type="entry name" value="GGDEF"/>
    <property type="match status" value="1"/>
</dbReference>
<evidence type="ECO:0000256" key="6">
    <source>
        <dbReference type="SAM" id="Phobius"/>
    </source>
</evidence>
<dbReference type="AlphaFoldDB" id="A0A1V3NKD4"/>
<dbReference type="SMART" id="SM00052">
    <property type="entry name" value="EAL"/>
    <property type="match status" value="1"/>
</dbReference>
<dbReference type="PANTHER" id="PTHR44757:SF2">
    <property type="entry name" value="BIOFILM ARCHITECTURE MAINTENANCE PROTEIN MBAA"/>
    <property type="match status" value="1"/>
</dbReference>
<dbReference type="Pfam" id="PF00563">
    <property type="entry name" value="EAL"/>
    <property type="match status" value="1"/>
</dbReference>
<evidence type="ECO:0000313" key="10">
    <source>
        <dbReference type="Proteomes" id="UP000189462"/>
    </source>
</evidence>
<evidence type="ECO:0000313" key="9">
    <source>
        <dbReference type="EMBL" id="OOG25577.1"/>
    </source>
</evidence>
<dbReference type="InterPro" id="IPR029787">
    <property type="entry name" value="Nucleotide_cyclase"/>
</dbReference>
<dbReference type="SUPFAM" id="SSF55073">
    <property type="entry name" value="Nucleotide cyclase"/>
    <property type="match status" value="1"/>
</dbReference>
<keyword evidence="10" id="KW-1185">Reference proteome</keyword>
<dbReference type="SUPFAM" id="SSF141868">
    <property type="entry name" value="EAL domain-like"/>
    <property type="match status" value="1"/>
</dbReference>
<keyword evidence="5" id="KW-0175">Coiled coil</keyword>
<feature type="domain" description="GGDEF" evidence="8">
    <location>
        <begin position="352"/>
        <end position="485"/>
    </location>
</feature>
<evidence type="ECO:0000256" key="5">
    <source>
        <dbReference type="SAM" id="Coils"/>
    </source>
</evidence>
<dbReference type="Pfam" id="PF00497">
    <property type="entry name" value="SBP_bac_3"/>
    <property type="match status" value="1"/>
</dbReference>
<comment type="caution">
    <text evidence="9">The sequence shown here is derived from an EMBL/GenBank/DDBJ whole genome shotgun (WGS) entry which is preliminary data.</text>
</comment>
<reference evidence="9 10" key="1">
    <citation type="submission" date="2017-02" db="EMBL/GenBank/DDBJ databases">
        <title>Genomic diversity within the haloalkaliphilic genus Thioalkalivibrio.</title>
        <authorList>
            <person name="Ahn A.-C."/>
            <person name="Meier-Kolthoff J."/>
            <person name="Overmars L."/>
            <person name="Richter M."/>
            <person name="Woyke T."/>
            <person name="Sorokin D.Y."/>
            <person name="Muyzer G."/>
        </authorList>
    </citation>
    <scope>NUCLEOTIDE SEQUENCE [LARGE SCALE GENOMIC DNA]</scope>
    <source>
        <strain evidence="9 10">ALJD</strain>
    </source>
</reference>
<dbReference type="EC" id="3.1.4.52" evidence="2"/>
<gene>
    <name evidence="9" type="ORF">B1C78_06600</name>
</gene>
<dbReference type="Pfam" id="PF00990">
    <property type="entry name" value="GGDEF"/>
    <property type="match status" value="1"/>
</dbReference>
<dbReference type="GO" id="GO:0071111">
    <property type="term" value="F:cyclic-guanylate-specific phosphodiesterase activity"/>
    <property type="evidence" value="ECO:0007669"/>
    <property type="project" value="UniProtKB-EC"/>
</dbReference>
<dbReference type="InterPro" id="IPR035919">
    <property type="entry name" value="EAL_sf"/>
</dbReference>
<dbReference type="InterPro" id="IPR001633">
    <property type="entry name" value="EAL_dom"/>
</dbReference>
<dbReference type="Gene3D" id="3.30.70.270">
    <property type="match status" value="1"/>
</dbReference>
<feature type="coiled-coil region" evidence="5">
    <location>
        <begin position="294"/>
        <end position="321"/>
    </location>
</feature>
<evidence type="ECO:0000256" key="1">
    <source>
        <dbReference type="ARBA" id="ARBA00001946"/>
    </source>
</evidence>
<keyword evidence="6" id="KW-0472">Membrane</keyword>
<dbReference type="InterPro" id="IPR001638">
    <property type="entry name" value="Solute-binding_3/MltF_N"/>
</dbReference>
<feature type="domain" description="EAL" evidence="7">
    <location>
        <begin position="494"/>
        <end position="748"/>
    </location>
</feature>
<dbReference type="InterPro" id="IPR000160">
    <property type="entry name" value="GGDEF_dom"/>
</dbReference>
<keyword evidence="6" id="KW-0812">Transmembrane</keyword>
<dbReference type="SMART" id="SM00267">
    <property type="entry name" value="GGDEF"/>
    <property type="match status" value="1"/>
</dbReference>
<dbReference type="NCBIfam" id="TIGR00254">
    <property type="entry name" value="GGDEF"/>
    <property type="match status" value="1"/>
</dbReference>
<evidence type="ECO:0000256" key="2">
    <source>
        <dbReference type="ARBA" id="ARBA00012282"/>
    </source>
</evidence>
<dbReference type="SUPFAM" id="SSF53850">
    <property type="entry name" value="Periplasmic binding protein-like II"/>
    <property type="match status" value="1"/>
</dbReference>
<evidence type="ECO:0000256" key="3">
    <source>
        <dbReference type="ARBA" id="ARBA00022636"/>
    </source>
</evidence>
<dbReference type="EMBL" id="MVBK01000037">
    <property type="protein sequence ID" value="OOG25577.1"/>
    <property type="molecule type" value="Genomic_DNA"/>
</dbReference>
<dbReference type="STRING" id="108003.B1C78_06600"/>
<dbReference type="SMART" id="SM00062">
    <property type="entry name" value="PBPb"/>
    <property type="match status" value="1"/>
</dbReference>
<dbReference type="Proteomes" id="UP000189462">
    <property type="component" value="Unassembled WGS sequence"/>
</dbReference>
<dbReference type="PANTHER" id="PTHR44757">
    <property type="entry name" value="DIGUANYLATE CYCLASE DGCP"/>
    <property type="match status" value="1"/>
</dbReference>
<dbReference type="GO" id="GO:0071732">
    <property type="term" value="P:cellular response to nitric oxide"/>
    <property type="evidence" value="ECO:0007669"/>
    <property type="project" value="UniProtKB-ARBA"/>
</dbReference>
<evidence type="ECO:0000256" key="4">
    <source>
        <dbReference type="ARBA" id="ARBA00051114"/>
    </source>
</evidence>
<name>A0A1V3NKD4_9GAMM</name>
<comment type="catalytic activity">
    <reaction evidence="4">
        <text>3',3'-c-di-GMP + H2O = 5'-phosphoguanylyl(3'-&gt;5')guanosine + H(+)</text>
        <dbReference type="Rhea" id="RHEA:24902"/>
        <dbReference type="ChEBI" id="CHEBI:15377"/>
        <dbReference type="ChEBI" id="CHEBI:15378"/>
        <dbReference type="ChEBI" id="CHEBI:58754"/>
        <dbReference type="ChEBI" id="CHEBI:58805"/>
        <dbReference type="EC" id="3.1.4.52"/>
    </reaction>
    <physiologicalReaction direction="left-to-right" evidence="4">
        <dbReference type="Rhea" id="RHEA:24903"/>
    </physiologicalReaction>
</comment>